<gene>
    <name evidence="1" type="ORF">G0D58_09350</name>
</gene>
<accession>A0A5H5DXL9</accession>
<sequence>MSRPGSLAISAPGCARHPYVLRVRCGGCAHAGTELAATVTPWNQASSHVDCFFPRNQ</sequence>
<proteinExistence type="predicted"/>
<reference evidence="1" key="1">
    <citation type="journal article" date="2018" name="Genome Biol.">
        <title>SKESA: strategic k-mer extension for scrupulous assemblies.</title>
        <authorList>
            <person name="Souvorov A."/>
            <person name="Agarwala R."/>
            <person name="Lipman D.J."/>
        </authorList>
    </citation>
    <scope>NUCLEOTIDE SEQUENCE</scope>
    <source>
        <strain evidence="1">13-1575</strain>
    </source>
</reference>
<name>A0A5H5DXL9_SALPT</name>
<organism evidence="1">
    <name type="scientific">Salmonella paratyphi A</name>
    <dbReference type="NCBI Taxonomy" id="54388"/>
    <lineage>
        <taxon>Bacteria</taxon>
        <taxon>Pseudomonadati</taxon>
        <taxon>Pseudomonadota</taxon>
        <taxon>Gammaproteobacteria</taxon>
        <taxon>Enterobacterales</taxon>
        <taxon>Enterobacteriaceae</taxon>
        <taxon>Salmonella</taxon>
    </lineage>
</organism>
<evidence type="ECO:0000313" key="1">
    <source>
        <dbReference type="EMBL" id="HAC6929283.1"/>
    </source>
</evidence>
<comment type="caution">
    <text evidence="1">The sequence shown here is derived from an EMBL/GenBank/DDBJ whole genome shotgun (WGS) entry which is preliminary data.</text>
</comment>
<dbReference type="EMBL" id="DAAMJO010000004">
    <property type="protein sequence ID" value="HAC6929283.1"/>
    <property type="molecule type" value="Genomic_DNA"/>
</dbReference>
<protein>
    <submittedName>
        <fullName evidence="1">L-asparaginase</fullName>
    </submittedName>
</protein>
<dbReference type="AlphaFoldDB" id="A0A5H5DXL9"/>
<reference evidence="1" key="2">
    <citation type="submission" date="2018-07" db="EMBL/GenBank/DDBJ databases">
        <authorList>
            <consortium name="NCBI Pathogen Detection Project"/>
        </authorList>
    </citation>
    <scope>NUCLEOTIDE SEQUENCE</scope>
    <source>
        <strain evidence="1">13-1575</strain>
    </source>
</reference>